<dbReference type="InParanoid" id="A0A0D0D2E2"/>
<protein>
    <submittedName>
        <fullName evidence="1">Uncharacterized protein</fullName>
    </submittedName>
</protein>
<proteinExistence type="predicted"/>
<evidence type="ECO:0000313" key="2">
    <source>
        <dbReference type="Proteomes" id="UP000054538"/>
    </source>
</evidence>
<evidence type="ECO:0000313" key="1">
    <source>
        <dbReference type="EMBL" id="KIK74054.1"/>
    </source>
</evidence>
<gene>
    <name evidence="1" type="ORF">PAXRUDRAFT_176842</name>
</gene>
<reference evidence="1 2" key="1">
    <citation type="submission" date="2014-04" db="EMBL/GenBank/DDBJ databases">
        <authorList>
            <consortium name="DOE Joint Genome Institute"/>
            <person name="Kuo A."/>
            <person name="Kohler A."/>
            <person name="Jargeat P."/>
            <person name="Nagy L.G."/>
            <person name="Floudas D."/>
            <person name="Copeland A."/>
            <person name="Barry K.W."/>
            <person name="Cichocki N."/>
            <person name="Veneault-Fourrey C."/>
            <person name="LaButti K."/>
            <person name="Lindquist E.A."/>
            <person name="Lipzen A."/>
            <person name="Lundell T."/>
            <person name="Morin E."/>
            <person name="Murat C."/>
            <person name="Sun H."/>
            <person name="Tunlid A."/>
            <person name="Henrissat B."/>
            <person name="Grigoriev I.V."/>
            <person name="Hibbett D.S."/>
            <person name="Martin F."/>
            <person name="Nordberg H.P."/>
            <person name="Cantor M.N."/>
            <person name="Hua S.X."/>
        </authorList>
    </citation>
    <scope>NUCLEOTIDE SEQUENCE [LARGE SCALE GENOMIC DNA]</scope>
    <source>
        <strain evidence="1 2">Ve08.2h10</strain>
    </source>
</reference>
<reference evidence="2" key="2">
    <citation type="submission" date="2015-01" db="EMBL/GenBank/DDBJ databases">
        <title>Evolutionary Origins and Diversification of the Mycorrhizal Mutualists.</title>
        <authorList>
            <consortium name="DOE Joint Genome Institute"/>
            <consortium name="Mycorrhizal Genomics Consortium"/>
            <person name="Kohler A."/>
            <person name="Kuo A."/>
            <person name="Nagy L.G."/>
            <person name="Floudas D."/>
            <person name="Copeland A."/>
            <person name="Barry K.W."/>
            <person name="Cichocki N."/>
            <person name="Veneault-Fourrey C."/>
            <person name="LaButti K."/>
            <person name="Lindquist E.A."/>
            <person name="Lipzen A."/>
            <person name="Lundell T."/>
            <person name="Morin E."/>
            <person name="Murat C."/>
            <person name="Riley R."/>
            <person name="Ohm R."/>
            <person name="Sun H."/>
            <person name="Tunlid A."/>
            <person name="Henrissat B."/>
            <person name="Grigoriev I.V."/>
            <person name="Hibbett D.S."/>
            <person name="Martin F."/>
        </authorList>
    </citation>
    <scope>NUCLEOTIDE SEQUENCE [LARGE SCALE GENOMIC DNA]</scope>
    <source>
        <strain evidence="2">Ve08.2h10</strain>
    </source>
</reference>
<accession>A0A0D0D2E2</accession>
<dbReference type="HOGENOM" id="CLU_071881_2_0_1"/>
<name>A0A0D0D2E2_9AGAM</name>
<dbReference type="AlphaFoldDB" id="A0A0D0D2E2"/>
<sequence>MGKRKAPSAAIPDVQWSDDMIWQLIDQIERNENWVVLLGKRQKSDKTSGDSKVAVYQHIGAAVLPTYHAINAVATGD</sequence>
<organism evidence="1 2">
    <name type="scientific">Paxillus rubicundulus Ve08.2h10</name>
    <dbReference type="NCBI Taxonomy" id="930991"/>
    <lineage>
        <taxon>Eukaryota</taxon>
        <taxon>Fungi</taxon>
        <taxon>Dikarya</taxon>
        <taxon>Basidiomycota</taxon>
        <taxon>Agaricomycotina</taxon>
        <taxon>Agaricomycetes</taxon>
        <taxon>Agaricomycetidae</taxon>
        <taxon>Boletales</taxon>
        <taxon>Paxilineae</taxon>
        <taxon>Paxillaceae</taxon>
        <taxon>Paxillus</taxon>
    </lineage>
</organism>
<dbReference type="Proteomes" id="UP000054538">
    <property type="component" value="Unassembled WGS sequence"/>
</dbReference>
<dbReference type="OrthoDB" id="3211402at2759"/>
<dbReference type="EMBL" id="KN829206">
    <property type="protein sequence ID" value="KIK74054.1"/>
    <property type="molecule type" value="Genomic_DNA"/>
</dbReference>
<keyword evidence="2" id="KW-1185">Reference proteome</keyword>